<dbReference type="Pfam" id="PF03054">
    <property type="entry name" value="tRNA_Me_trans"/>
    <property type="match status" value="1"/>
</dbReference>
<dbReference type="EC" id="2.8.1.13" evidence="9"/>
<protein>
    <recommendedName>
        <fullName evidence="9">tRNA-specific 2-thiouridylase MnmA</fullName>
        <ecNumber evidence="9">2.8.1.13</ecNumber>
    </recommendedName>
</protein>
<feature type="binding site" evidence="9">
    <location>
        <position position="47"/>
    </location>
    <ligand>
        <name>ATP</name>
        <dbReference type="ChEBI" id="CHEBI:30616"/>
    </ligand>
</feature>
<proteinExistence type="inferred from homology"/>
<dbReference type="AlphaFoldDB" id="A0A212JFL2"/>
<accession>A0A212JFL2</accession>
<dbReference type="GO" id="GO:0002143">
    <property type="term" value="P:tRNA wobble position uridine thiolation"/>
    <property type="evidence" value="ECO:0007669"/>
    <property type="project" value="TreeGrafter"/>
</dbReference>
<comment type="caution">
    <text evidence="9">Lacks conserved residue(s) required for the propagation of feature annotation.</text>
</comment>
<dbReference type="GO" id="GO:0000049">
    <property type="term" value="F:tRNA binding"/>
    <property type="evidence" value="ECO:0007669"/>
    <property type="project" value="UniProtKB-KW"/>
</dbReference>
<feature type="domain" description="tRNA-specific 2-thiouridylase MnmA-like central" evidence="11">
    <location>
        <begin position="221"/>
        <end position="275"/>
    </location>
</feature>
<dbReference type="Gene3D" id="3.40.50.620">
    <property type="entry name" value="HUPs"/>
    <property type="match status" value="1"/>
</dbReference>
<dbReference type="CDD" id="cd01998">
    <property type="entry name" value="MnmA_TRMU-like"/>
    <property type="match status" value="1"/>
</dbReference>
<evidence type="ECO:0000259" key="11">
    <source>
        <dbReference type="Pfam" id="PF20259"/>
    </source>
</evidence>
<dbReference type="GO" id="GO:0005524">
    <property type="term" value="F:ATP binding"/>
    <property type="evidence" value="ECO:0007669"/>
    <property type="project" value="UniProtKB-KW"/>
</dbReference>
<dbReference type="PANTHER" id="PTHR11933">
    <property type="entry name" value="TRNA 5-METHYLAMINOMETHYL-2-THIOURIDYLATE -METHYLTRANSFERASE"/>
    <property type="match status" value="1"/>
</dbReference>
<dbReference type="Gene3D" id="2.30.30.280">
    <property type="entry name" value="Adenine nucleotide alpha hydrolases-like domains"/>
    <property type="match status" value="1"/>
</dbReference>
<evidence type="ECO:0000256" key="9">
    <source>
        <dbReference type="HAMAP-Rule" id="MF_00144"/>
    </source>
</evidence>
<keyword evidence="1 9" id="KW-0820">tRNA-binding</keyword>
<comment type="function">
    <text evidence="9">Catalyzes the 2-thiolation of uridine at the wobble position (U34) of tRNA, leading to the formation of s(2)U34.</text>
</comment>
<dbReference type="SUPFAM" id="SSF52402">
    <property type="entry name" value="Adenine nucleotide alpha hydrolases-like"/>
    <property type="match status" value="1"/>
</dbReference>
<evidence type="ECO:0000256" key="6">
    <source>
        <dbReference type="ARBA" id="ARBA00022884"/>
    </source>
</evidence>
<keyword evidence="7 9" id="KW-1015">Disulfide bond</keyword>
<sequence length="359" mass="37859">MLDAFRAATAHLAPGSRVCVAMSGGVDSSVTAALMQRLGFDVVGVTMRLFDLPPADKAIADAERVAAQLSIPHRVLDHVEAFRREVMEPFAASYKAGETPLPCALCNRKIKFGEMAKGAADWGADALATGHYVRRVAGGGGPEVRRARDPKRDQSYFLFQLTREQLAGAVFPLGDIVDKAETRRLAAEFGLPVAAKADSQDICFVPGGDYAKVVRSIDARAARPGEIVDMDGAVLGRHEGIVGYTVGQRRGLGISAPEPLYVVRLDAAANRVVVGPASALEGMSLRIGDVNWLGEGSFDGAEVAVKLRSASRAVAATLRDLGGGAAEVRLAQPFSAIAPGQACVFYDDDRMLGGGWILG</sequence>
<name>A0A212JFL2_9PROT</name>
<feature type="site" description="Interaction with tRNA" evidence="9">
    <location>
        <position position="341"/>
    </location>
</feature>
<dbReference type="HAMAP" id="MF_00144">
    <property type="entry name" value="tRNA_thiouridyl_MnmA"/>
    <property type="match status" value="1"/>
</dbReference>
<reference evidence="12" key="1">
    <citation type="submission" date="2016-04" db="EMBL/GenBank/DDBJ databases">
        <authorList>
            <person name="Evans L.H."/>
            <person name="Alamgir A."/>
            <person name="Owens N."/>
            <person name="Weber N.D."/>
            <person name="Virtaneva K."/>
            <person name="Barbian K."/>
            <person name="Babar A."/>
            <person name="Rosenke K."/>
        </authorList>
    </citation>
    <scope>NUCLEOTIDE SEQUENCE</scope>
    <source>
        <strain evidence="12">86</strain>
    </source>
</reference>
<feature type="region of interest" description="Interaction with tRNA" evidence="9">
    <location>
        <begin position="152"/>
        <end position="154"/>
    </location>
</feature>
<evidence type="ECO:0000256" key="8">
    <source>
        <dbReference type="ARBA" id="ARBA00051542"/>
    </source>
</evidence>
<dbReference type="GO" id="GO:0005737">
    <property type="term" value="C:cytoplasm"/>
    <property type="evidence" value="ECO:0007669"/>
    <property type="project" value="UniProtKB-SubCell"/>
</dbReference>
<evidence type="ECO:0000256" key="2">
    <source>
        <dbReference type="ARBA" id="ARBA00022679"/>
    </source>
</evidence>
<keyword evidence="9" id="KW-0963">Cytoplasm</keyword>
<feature type="domain" description="tRNA-specific 2-thiouridylase MnmA-like C-terminal" evidence="10">
    <location>
        <begin position="285"/>
        <end position="357"/>
    </location>
</feature>
<dbReference type="Pfam" id="PF20258">
    <property type="entry name" value="tRNA_Me_trans_C"/>
    <property type="match status" value="1"/>
</dbReference>
<comment type="catalytic activity">
    <reaction evidence="8 9">
        <text>S-sulfanyl-L-cysteinyl-[protein] + uridine(34) in tRNA + AH2 + ATP = 2-thiouridine(34) in tRNA + L-cysteinyl-[protein] + A + AMP + diphosphate + H(+)</text>
        <dbReference type="Rhea" id="RHEA:47032"/>
        <dbReference type="Rhea" id="RHEA-COMP:10131"/>
        <dbReference type="Rhea" id="RHEA-COMP:11726"/>
        <dbReference type="Rhea" id="RHEA-COMP:11727"/>
        <dbReference type="Rhea" id="RHEA-COMP:11728"/>
        <dbReference type="ChEBI" id="CHEBI:13193"/>
        <dbReference type="ChEBI" id="CHEBI:15378"/>
        <dbReference type="ChEBI" id="CHEBI:17499"/>
        <dbReference type="ChEBI" id="CHEBI:29950"/>
        <dbReference type="ChEBI" id="CHEBI:30616"/>
        <dbReference type="ChEBI" id="CHEBI:33019"/>
        <dbReference type="ChEBI" id="CHEBI:61963"/>
        <dbReference type="ChEBI" id="CHEBI:65315"/>
        <dbReference type="ChEBI" id="CHEBI:87170"/>
        <dbReference type="ChEBI" id="CHEBI:456215"/>
        <dbReference type="EC" id="2.8.1.13"/>
    </reaction>
</comment>
<keyword evidence="3 9" id="KW-0819">tRNA processing</keyword>
<keyword evidence="2 9" id="KW-0808">Transferase</keyword>
<keyword evidence="6 9" id="KW-0694">RNA-binding</keyword>
<evidence type="ECO:0000259" key="10">
    <source>
        <dbReference type="Pfam" id="PF20258"/>
    </source>
</evidence>
<feature type="active site" description="Cysteine persulfide intermediate" evidence="9">
    <location>
        <position position="203"/>
    </location>
</feature>
<evidence type="ECO:0000313" key="12">
    <source>
        <dbReference type="EMBL" id="SBV98226.1"/>
    </source>
</evidence>
<dbReference type="InterPro" id="IPR004506">
    <property type="entry name" value="MnmA-like"/>
</dbReference>
<evidence type="ECO:0000256" key="7">
    <source>
        <dbReference type="ARBA" id="ARBA00023157"/>
    </source>
</evidence>
<evidence type="ECO:0000256" key="4">
    <source>
        <dbReference type="ARBA" id="ARBA00022741"/>
    </source>
</evidence>
<evidence type="ECO:0000256" key="5">
    <source>
        <dbReference type="ARBA" id="ARBA00022840"/>
    </source>
</evidence>
<dbReference type="FunFam" id="2.30.30.280:FF:000001">
    <property type="entry name" value="tRNA-specific 2-thiouridylase MnmA"/>
    <property type="match status" value="1"/>
</dbReference>
<dbReference type="InterPro" id="IPR014729">
    <property type="entry name" value="Rossmann-like_a/b/a_fold"/>
</dbReference>
<dbReference type="EMBL" id="FLUO01000001">
    <property type="protein sequence ID" value="SBV98226.1"/>
    <property type="molecule type" value="Genomic_DNA"/>
</dbReference>
<dbReference type="InterPro" id="IPR023382">
    <property type="entry name" value="MnmA-like_central_sf"/>
</dbReference>
<dbReference type="PANTHER" id="PTHR11933:SF5">
    <property type="entry name" value="MITOCHONDRIAL TRNA-SPECIFIC 2-THIOURIDYLASE 1"/>
    <property type="match status" value="1"/>
</dbReference>
<dbReference type="Gene3D" id="2.40.30.10">
    <property type="entry name" value="Translation factors"/>
    <property type="match status" value="1"/>
</dbReference>
<organism evidence="12">
    <name type="scientific">uncultured Alphaproteobacteria bacterium</name>
    <dbReference type="NCBI Taxonomy" id="91750"/>
    <lineage>
        <taxon>Bacteria</taxon>
        <taxon>Pseudomonadati</taxon>
        <taxon>Pseudomonadota</taxon>
        <taxon>Alphaproteobacteria</taxon>
        <taxon>environmental samples</taxon>
    </lineage>
</organism>
<comment type="subcellular location">
    <subcellularLocation>
        <location evidence="9">Cytoplasm</location>
    </subcellularLocation>
</comment>
<feature type="disulfide bond" description="Alternate" evidence="9">
    <location>
        <begin position="106"/>
        <end position="203"/>
    </location>
</feature>
<comment type="similarity">
    <text evidence="9">Belongs to the MnmA/TRMU family.</text>
</comment>
<dbReference type="NCBIfam" id="NF001138">
    <property type="entry name" value="PRK00143.1"/>
    <property type="match status" value="1"/>
</dbReference>
<keyword evidence="5 9" id="KW-0067">ATP-binding</keyword>
<feature type="binding site" evidence="9">
    <location>
        <begin position="21"/>
        <end position="28"/>
    </location>
    <ligand>
        <name>ATP</name>
        <dbReference type="ChEBI" id="CHEBI:30616"/>
    </ligand>
</feature>
<feature type="binding site" evidence="9">
    <location>
        <position position="130"/>
    </location>
    <ligand>
        <name>ATP</name>
        <dbReference type="ChEBI" id="CHEBI:30616"/>
    </ligand>
</feature>
<evidence type="ECO:0000256" key="1">
    <source>
        <dbReference type="ARBA" id="ARBA00022555"/>
    </source>
</evidence>
<dbReference type="Pfam" id="PF20259">
    <property type="entry name" value="tRNA_Me_trans_M"/>
    <property type="match status" value="1"/>
</dbReference>
<dbReference type="GO" id="GO:0103016">
    <property type="term" value="F:tRNA-uridine 2-sulfurtransferase activity"/>
    <property type="evidence" value="ECO:0007669"/>
    <property type="project" value="UniProtKB-EC"/>
</dbReference>
<feature type="active site" description="Nucleophile" evidence="9">
    <location>
        <position position="106"/>
    </location>
</feature>
<dbReference type="NCBIfam" id="TIGR00420">
    <property type="entry name" value="trmU"/>
    <property type="match status" value="1"/>
</dbReference>
<dbReference type="InterPro" id="IPR046885">
    <property type="entry name" value="MnmA-like_C"/>
</dbReference>
<feature type="site" description="Interaction with tRNA" evidence="9">
    <location>
        <position position="131"/>
    </location>
</feature>
<evidence type="ECO:0000256" key="3">
    <source>
        <dbReference type="ARBA" id="ARBA00022694"/>
    </source>
</evidence>
<gene>
    <name evidence="9 12" type="primary">mnmA</name>
    <name evidence="12" type="ORF">KL86APRO_10985</name>
</gene>
<keyword evidence="4 9" id="KW-0547">Nucleotide-binding</keyword>
<dbReference type="InterPro" id="IPR046884">
    <property type="entry name" value="MnmA-like_central"/>
</dbReference>